<dbReference type="AlphaFoldDB" id="A0A8E0WPZ7"/>
<comment type="caution">
    <text evidence="1">The sequence shown here is derived from an EMBL/GenBank/DDBJ whole genome shotgun (WGS) entry which is preliminary data.</text>
</comment>
<name>A0A8E0WPZ7_9SPHN</name>
<proteinExistence type="predicted"/>
<dbReference type="Proteomes" id="UP000028135">
    <property type="component" value="Unassembled WGS sequence"/>
</dbReference>
<gene>
    <name evidence="1" type="ORF">AL00_17630</name>
</gene>
<sequence length="296" mass="33954">MTSENQPLNLQRIGDKWARKEEIQWFQMWLQFLRLSPSYELARKCRAGELTGAEKLPTDFDAVLAVYDDLGDVIVPRFVEWWRDIGIWHFGQQGEKPSPALLGTIRHDRGDEPIPRLRASVDTYIKDTWLKQGEPAAIIAAIPVGLSKAQIAKWIEAMLTEHGDVIQPETPSEPTYKLFGKKLHRRSVFQYMRVLLTKAANPDMPLWQIGVKAKLSPHYNRLLSKSEDGRGTIVERKNLKELTSRALKRGHMIAENASRGMFPSYVRCPTAMPIDWAETHQRSMKARTLERTNRAV</sequence>
<reference evidence="1 2" key="1">
    <citation type="submission" date="2014-05" db="EMBL/GenBank/DDBJ databases">
        <title>Genome Announcement of Sphingobium lucknowense F2.</title>
        <authorList>
            <person name="Lal R."/>
            <person name="Negi V."/>
            <person name="Lata P."/>
            <person name="Sangwan N."/>
            <person name="Gupta S.K."/>
            <person name="Rao D.L.N."/>
            <person name="Das S."/>
        </authorList>
    </citation>
    <scope>NUCLEOTIDE SEQUENCE [LARGE SCALE GENOMIC DNA]</scope>
    <source>
        <strain evidence="1 2">F2</strain>
    </source>
</reference>
<accession>A0A8E0WPZ7</accession>
<protein>
    <submittedName>
        <fullName evidence="1">Uncharacterized protein</fullName>
    </submittedName>
</protein>
<evidence type="ECO:0000313" key="1">
    <source>
        <dbReference type="EMBL" id="KER35177.1"/>
    </source>
</evidence>
<dbReference type="EMBL" id="JANF02000082">
    <property type="protein sequence ID" value="KER35177.1"/>
    <property type="molecule type" value="Genomic_DNA"/>
</dbReference>
<evidence type="ECO:0000313" key="2">
    <source>
        <dbReference type="Proteomes" id="UP000028135"/>
    </source>
</evidence>
<organism evidence="1 2">
    <name type="scientific">Sphingobium indicum F2</name>
    <dbReference type="NCBI Taxonomy" id="1450518"/>
    <lineage>
        <taxon>Bacteria</taxon>
        <taxon>Pseudomonadati</taxon>
        <taxon>Pseudomonadota</taxon>
        <taxon>Alphaproteobacteria</taxon>
        <taxon>Sphingomonadales</taxon>
        <taxon>Sphingomonadaceae</taxon>
        <taxon>Sphingobium</taxon>
    </lineage>
</organism>